<feature type="domain" description="Apple" evidence="10">
    <location>
        <begin position="246"/>
        <end position="331"/>
    </location>
</feature>
<dbReference type="InterPro" id="IPR016186">
    <property type="entry name" value="C-type_lectin-like/link_sf"/>
</dbReference>
<dbReference type="InterPro" id="IPR051663">
    <property type="entry name" value="CLec_Tetranectin-domain"/>
</dbReference>
<keyword evidence="4" id="KW-0430">Lectin</keyword>
<protein>
    <submittedName>
        <fullName evidence="11">Uncharacterized protein</fullName>
    </submittedName>
</protein>
<feature type="transmembrane region" description="Helical" evidence="7">
    <location>
        <begin position="6"/>
        <end position="30"/>
    </location>
</feature>
<dbReference type="SUPFAM" id="SSF56436">
    <property type="entry name" value="C-type lectin-like"/>
    <property type="match status" value="1"/>
</dbReference>
<keyword evidence="2" id="KW-0964">Secreted</keyword>
<dbReference type="PANTHER" id="PTHR22799">
    <property type="entry name" value="TETRANECTIN-RELATED"/>
    <property type="match status" value="1"/>
</dbReference>
<evidence type="ECO:0000259" key="9">
    <source>
        <dbReference type="PROSITE" id="PS50923"/>
    </source>
</evidence>
<dbReference type="PROSITE" id="PS50948">
    <property type="entry name" value="PAN"/>
    <property type="match status" value="1"/>
</dbReference>
<dbReference type="InterPro" id="IPR003609">
    <property type="entry name" value="Pan_app"/>
</dbReference>
<comment type="caution">
    <text evidence="6">Lacks conserved residue(s) required for the propagation of feature annotation.</text>
</comment>
<dbReference type="CDD" id="cd00033">
    <property type="entry name" value="CCP"/>
    <property type="match status" value="2"/>
</dbReference>
<reference evidence="11 12" key="1">
    <citation type="submission" date="2024-11" db="EMBL/GenBank/DDBJ databases">
        <title>Chromosome-level genome assembly of the freshwater bivalve Anodonta woodiana.</title>
        <authorList>
            <person name="Chen X."/>
        </authorList>
    </citation>
    <scope>NUCLEOTIDE SEQUENCE [LARGE SCALE GENOMIC DNA]</scope>
    <source>
        <strain evidence="11">MN2024</strain>
        <tissue evidence="11">Gills</tissue>
    </source>
</reference>
<keyword evidence="7" id="KW-0812">Transmembrane</keyword>
<dbReference type="SMART" id="SM00034">
    <property type="entry name" value="CLECT"/>
    <property type="match status" value="1"/>
</dbReference>
<dbReference type="InterPro" id="IPR000436">
    <property type="entry name" value="Sushi_SCR_CCP_dom"/>
</dbReference>
<dbReference type="Pfam" id="PF00024">
    <property type="entry name" value="PAN_1"/>
    <property type="match status" value="1"/>
</dbReference>
<evidence type="ECO:0000256" key="3">
    <source>
        <dbReference type="ARBA" id="ARBA00022729"/>
    </source>
</evidence>
<organism evidence="11 12">
    <name type="scientific">Sinanodonta woodiana</name>
    <name type="common">Chinese pond mussel</name>
    <name type="synonym">Anodonta woodiana</name>
    <dbReference type="NCBI Taxonomy" id="1069815"/>
    <lineage>
        <taxon>Eukaryota</taxon>
        <taxon>Metazoa</taxon>
        <taxon>Spiralia</taxon>
        <taxon>Lophotrochozoa</taxon>
        <taxon>Mollusca</taxon>
        <taxon>Bivalvia</taxon>
        <taxon>Autobranchia</taxon>
        <taxon>Heteroconchia</taxon>
        <taxon>Palaeoheterodonta</taxon>
        <taxon>Unionida</taxon>
        <taxon>Unionoidea</taxon>
        <taxon>Unionidae</taxon>
        <taxon>Unioninae</taxon>
        <taxon>Sinanodonta</taxon>
    </lineage>
</organism>
<evidence type="ECO:0000313" key="11">
    <source>
        <dbReference type="EMBL" id="KAL3889346.1"/>
    </source>
</evidence>
<evidence type="ECO:0000256" key="1">
    <source>
        <dbReference type="ARBA" id="ARBA00004613"/>
    </source>
</evidence>
<comment type="subcellular location">
    <subcellularLocation>
        <location evidence="1">Secreted</location>
    </subcellularLocation>
</comment>
<dbReference type="EMBL" id="JBJQND010000001">
    <property type="protein sequence ID" value="KAL3889346.1"/>
    <property type="molecule type" value="Genomic_DNA"/>
</dbReference>
<evidence type="ECO:0000256" key="6">
    <source>
        <dbReference type="PROSITE-ProRule" id="PRU00302"/>
    </source>
</evidence>
<dbReference type="GO" id="GO:0030246">
    <property type="term" value="F:carbohydrate binding"/>
    <property type="evidence" value="ECO:0007669"/>
    <property type="project" value="UniProtKB-KW"/>
</dbReference>
<sequence>MICLRSIILLFEGMYFMFVGSYANCIEFIAEKRQREGIMAKFTPITAEGCVETCEHLNTCFAVNYFRLNVTCQLLNRTMPESKLIKTTKCFYKAVRSPSKEMIDNDPCFKLTCPWDEICMHNITSNLAECYPFCKNPPTIPGTPEETVDLEVGQNYTYRCRDGLFGKRDQISTVTCLRDGHWTGTNFTCVCNTPPTKYGAINEIAELEVGQNYTYKCQNGLIEKGDLNPTITCLENGSWTSTNLQCVKLNWTQDTIYYNNTHESGLISNVTEIDLLECMRHCDDMPNKCLSFFYDNHTRLCFLSSSFRRGLPQYLQSSEGLVYYTAPSISCDMGYRNVSLEGSYFCIKAYTNKTTFNDAMRLCELDMAELLVITTEDQIEDLKPHVPDGWTYIGISDETKEGTWISWDGKAVTGNLFWNPGEPNGRTSENCGSISSYYMGLFDTPCLWNLNFVCSKT</sequence>
<keyword evidence="7" id="KW-0472">Membrane</keyword>
<evidence type="ECO:0000313" key="12">
    <source>
        <dbReference type="Proteomes" id="UP001634394"/>
    </source>
</evidence>
<dbReference type="Pfam" id="PF00084">
    <property type="entry name" value="Sushi"/>
    <property type="match status" value="2"/>
</dbReference>
<dbReference type="Gene3D" id="2.10.70.10">
    <property type="entry name" value="Complement Module, domain 1"/>
    <property type="match status" value="2"/>
</dbReference>
<evidence type="ECO:0000259" key="10">
    <source>
        <dbReference type="PROSITE" id="PS50948"/>
    </source>
</evidence>
<dbReference type="Gene3D" id="3.50.4.10">
    <property type="entry name" value="Hepatocyte Growth Factor"/>
    <property type="match status" value="1"/>
</dbReference>
<dbReference type="Proteomes" id="UP001634394">
    <property type="component" value="Unassembled WGS sequence"/>
</dbReference>
<dbReference type="GO" id="GO:0005576">
    <property type="term" value="C:extracellular region"/>
    <property type="evidence" value="ECO:0007669"/>
    <property type="project" value="UniProtKB-SubCell"/>
</dbReference>
<evidence type="ECO:0000256" key="2">
    <source>
        <dbReference type="ARBA" id="ARBA00022525"/>
    </source>
</evidence>
<dbReference type="SMART" id="SM00032">
    <property type="entry name" value="CCP"/>
    <property type="match status" value="2"/>
</dbReference>
<feature type="domain" description="C-type lectin" evidence="8">
    <location>
        <begin position="346"/>
        <end position="455"/>
    </location>
</feature>
<dbReference type="SUPFAM" id="SSF57535">
    <property type="entry name" value="Complement control module/SCR domain"/>
    <property type="match status" value="2"/>
</dbReference>
<dbReference type="InterPro" id="IPR035976">
    <property type="entry name" value="Sushi/SCR/CCP_sf"/>
</dbReference>
<evidence type="ECO:0000256" key="4">
    <source>
        <dbReference type="ARBA" id="ARBA00022734"/>
    </source>
</evidence>
<feature type="domain" description="Sushi" evidence="9">
    <location>
        <begin position="189"/>
        <end position="248"/>
    </location>
</feature>
<keyword evidence="6" id="KW-0768">Sushi</keyword>
<dbReference type="Pfam" id="PF00059">
    <property type="entry name" value="Lectin_C"/>
    <property type="match status" value="1"/>
</dbReference>
<evidence type="ECO:0000256" key="7">
    <source>
        <dbReference type="SAM" id="Phobius"/>
    </source>
</evidence>
<dbReference type="AlphaFoldDB" id="A0ABD3XUM1"/>
<keyword evidence="7" id="KW-1133">Transmembrane helix</keyword>
<name>A0ABD3XUM1_SINWO</name>
<dbReference type="InterPro" id="IPR001304">
    <property type="entry name" value="C-type_lectin-like"/>
</dbReference>
<evidence type="ECO:0000256" key="5">
    <source>
        <dbReference type="ARBA" id="ARBA00023157"/>
    </source>
</evidence>
<dbReference type="SUPFAM" id="SSF57414">
    <property type="entry name" value="Hairpin loop containing domain-like"/>
    <property type="match status" value="1"/>
</dbReference>
<gene>
    <name evidence="11" type="ORF">ACJMK2_001690</name>
</gene>
<keyword evidence="5" id="KW-1015">Disulfide bond</keyword>
<dbReference type="CDD" id="cd00037">
    <property type="entry name" value="CLECT"/>
    <property type="match status" value="1"/>
</dbReference>
<keyword evidence="3" id="KW-0732">Signal</keyword>
<dbReference type="InterPro" id="IPR016187">
    <property type="entry name" value="CTDL_fold"/>
</dbReference>
<accession>A0ABD3XUM1</accession>
<dbReference type="PROSITE" id="PS50923">
    <property type="entry name" value="SUSHI"/>
    <property type="match status" value="1"/>
</dbReference>
<proteinExistence type="predicted"/>
<dbReference type="PANTHER" id="PTHR22799:SF1">
    <property type="entry name" value="C-TYPE LECTIN DOMAIN FAMILY 11 MEMBER A"/>
    <property type="match status" value="1"/>
</dbReference>
<keyword evidence="12" id="KW-1185">Reference proteome</keyword>
<dbReference type="Gene3D" id="3.10.100.10">
    <property type="entry name" value="Mannose-Binding Protein A, subunit A"/>
    <property type="match status" value="1"/>
</dbReference>
<evidence type="ECO:0000259" key="8">
    <source>
        <dbReference type="PROSITE" id="PS50041"/>
    </source>
</evidence>
<comment type="caution">
    <text evidence="11">The sequence shown here is derived from an EMBL/GenBank/DDBJ whole genome shotgun (WGS) entry which is preliminary data.</text>
</comment>
<dbReference type="PROSITE" id="PS50041">
    <property type="entry name" value="C_TYPE_LECTIN_2"/>
    <property type="match status" value="1"/>
</dbReference>